<dbReference type="PANTHER" id="PTHR13887">
    <property type="entry name" value="GLUTATHIONE S-TRANSFERASE KAPPA"/>
    <property type="match status" value="1"/>
</dbReference>
<evidence type="ECO:0000259" key="1">
    <source>
        <dbReference type="Pfam" id="PF01323"/>
    </source>
</evidence>
<protein>
    <submittedName>
        <fullName evidence="2">DsbA family oxidoreductase</fullName>
    </submittedName>
</protein>
<dbReference type="SUPFAM" id="SSF52833">
    <property type="entry name" value="Thioredoxin-like"/>
    <property type="match status" value="1"/>
</dbReference>
<keyword evidence="3" id="KW-1185">Reference proteome</keyword>
<comment type="caution">
    <text evidence="2">The sequence shown here is derived from an EMBL/GenBank/DDBJ whole genome shotgun (WGS) entry which is preliminary data.</text>
</comment>
<dbReference type="PANTHER" id="PTHR13887:SF41">
    <property type="entry name" value="THIOREDOXIN SUPERFAMILY PROTEIN"/>
    <property type="match status" value="1"/>
</dbReference>
<dbReference type="GO" id="GO:0016491">
    <property type="term" value="F:oxidoreductase activity"/>
    <property type="evidence" value="ECO:0007669"/>
    <property type="project" value="InterPro"/>
</dbReference>
<dbReference type="RefSeq" id="WP_207598688.1">
    <property type="nucleotide sequence ID" value="NZ_JAFNJU010000002.1"/>
</dbReference>
<proteinExistence type="predicted"/>
<accession>A0A939HA28</accession>
<dbReference type="InterPro" id="IPR036249">
    <property type="entry name" value="Thioredoxin-like_sf"/>
</dbReference>
<name>A0A939HA28_9CLOT</name>
<dbReference type="InterPro" id="IPR001853">
    <property type="entry name" value="DSBA-like_thioredoxin_dom"/>
</dbReference>
<dbReference type="CDD" id="cd03024">
    <property type="entry name" value="DsbA_FrnE"/>
    <property type="match status" value="1"/>
</dbReference>
<dbReference type="Pfam" id="PF01323">
    <property type="entry name" value="DSBA"/>
    <property type="match status" value="1"/>
</dbReference>
<evidence type="ECO:0000313" key="3">
    <source>
        <dbReference type="Proteomes" id="UP000664218"/>
    </source>
</evidence>
<organism evidence="2 3">
    <name type="scientific">Proteiniclasticum aestuarii</name>
    <dbReference type="NCBI Taxonomy" id="2817862"/>
    <lineage>
        <taxon>Bacteria</taxon>
        <taxon>Bacillati</taxon>
        <taxon>Bacillota</taxon>
        <taxon>Clostridia</taxon>
        <taxon>Eubacteriales</taxon>
        <taxon>Clostridiaceae</taxon>
        <taxon>Proteiniclasticum</taxon>
    </lineage>
</organism>
<reference evidence="2" key="1">
    <citation type="submission" date="2021-03" db="EMBL/GenBank/DDBJ databases">
        <title>Proteiniclasticum marinus sp. nov., isolated from tidal flat sediment.</title>
        <authorList>
            <person name="Namirimu T."/>
            <person name="Yang J.-A."/>
            <person name="Yang S.-H."/>
            <person name="Kim Y.-J."/>
            <person name="Kwon K.K."/>
        </authorList>
    </citation>
    <scope>NUCLEOTIDE SEQUENCE</scope>
    <source>
        <strain evidence="2">SCR006</strain>
    </source>
</reference>
<gene>
    <name evidence="2" type="ORF">J3A84_03825</name>
</gene>
<dbReference type="Proteomes" id="UP000664218">
    <property type="component" value="Unassembled WGS sequence"/>
</dbReference>
<evidence type="ECO:0000313" key="2">
    <source>
        <dbReference type="EMBL" id="MBO1264172.1"/>
    </source>
</evidence>
<sequence>MRVEIWADIVCPFCYIGKNNFRRFLEELPEGETLEIINRSYELDPYASRTESPNSVASLAEKYGFSLEEAKARMRGVEEMAGKAGLPMNIFATRGANTHDAHRLVHLAEKTGKDEALLDALFRGHFVEGLNLNDHEVLLALWKEAGLEEKEAREALASETMTEAVEADLLRAQELGIRGVPYFLFDGKAEVSGAQPTEVFHRVYETLTKNPTEK</sequence>
<dbReference type="AlphaFoldDB" id="A0A939HA28"/>
<dbReference type="Gene3D" id="3.40.30.10">
    <property type="entry name" value="Glutaredoxin"/>
    <property type="match status" value="1"/>
</dbReference>
<dbReference type="EMBL" id="JAFNJU010000002">
    <property type="protein sequence ID" value="MBO1264172.1"/>
    <property type="molecule type" value="Genomic_DNA"/>
</dbReference>
<feature type="domain" description="DSBA-like thioredoxin" evidence="1">
    <location>
        <begin position="3"/>
        <end position="204"/>
    </location>
</feature>